<comment type="subcellular location">
    <subcellularLocation>
        <location evidence="1">Nucleus</location>
    </subcellularLocation>
</comment>
<keyword evidence="7" id="KW-0238">DNA-binding</keyword>
<dbReference type="InterPro" id="IPR007747">
    <property type="entry name" value="Menin"/>
</dbReference>
<sequence>MSGVAEFKHFFPIDSIQRVCDLFHEQLRSEKEPDLALFSIIVGAVENNLTNVKNNDKEMNLSTNKFVKMKFPCVEWEEVKSLHDRFVSLMKAGVDAKLLNGEHATRDLVKRVADVVWNSLTRSYYKDRAHLQSIYSFLTGNKLDCFGVAFAVTAGCQVLGKRDVHLALSEDHAWVVFGKDGSDTAEVTWHGKGNEDKRGRSVGDGVSARSWLYVAGKPVVCTRIMELAALVSSINPTLTPTIDVHEVAQMQHKLLWLLYDKGQLDAYPMALGNLGDLDEYMKISNCTENTEDSSVSDVSRTNSNNGTPRPDSAALYAQAIRSSRVHYEDRHVYPYTFQGGYYHRHKMYKEAFHAWACAGDVIRHYNYSRDDEEIYKEFSEIANELIPQLMKAESSGHSARSILKDPECFASLLRFYDGICKWEEGSQTPILHIGWAKPLVSTISKFDAEVRAQVHIICSPNNDEHNDKFKDSSIKEEKEERENEKDKWNNNSENIEMSVREQLTAAVNSRPRVTLYSHKMAALKPLLLAERLNTHALQLQLTAQSQLQRPQAPMKRRDDDEPSPCTPTPRAKRARRER</sequence>
<dbReference type="FunCoup" id="A0A6J1WEC8">
    <property type="interactions" value="1616"/>
</dbReference>
<evidence type="ECO:0000256" key="1">
    <source>
        <dbReference type="ARBA" id="ARBA00004123"/>
    </source>
</evidence>
<dbReference type="RefSeq" id="XP_026752082.2">
    <property type="nucleotide sequence ID" value="XM_026896281.3"/>
</dbReference>
<keyword evidence="4" id="KW-0597">Phosphoprotein</keyword>
<evidence type="ECO:0000256" key="4">
    <source>
        <dbReference type="ARBA" id="ARBA00022553"/>
    </source>
</evidence>
<feature type="compositionally biased region" description="Polar residues" evidence="10">
    <location>
        <begin position="288"/>
        <end position="307"/>
    </location>
</feature>
<feature type="region of interest" description="Disordered" evidence="10">
    <location>
        <begin position="541"/>
        <end position="578"/>
    </location>
</feature>
<dbReference type="Pfam" id="PF05053">
    <property type="entry name" value="Menin"/>
    <property type="match status" value="2"/>
</dbReference>
<dbReference type="GO" id="GO:0035097">
    <property type="term" value="C:histone methyltransferase complex"/>
    <property type="evidence" value="ECO:0007669"/>
    <property type="project" value="TreeGrafter"/>
</dbReference>
<name>A0A6J1WEC8_GALME</name>
<evidence type="ECO:0000313" key="12">
    <source>
        <dbReference type="RefSeq" id="XP_026752082.2"/>
    </source>
</evidence>
<dbReference type="GO" id="GO:0008285">
    <property type="term" value="P:negative regulation of cell population proliferation"/>
    <property type="evidence" value="ECO:0007669"/>
    <property type="project" value="TreeGrafter"/>
</dbReference>
<dbReference type="GO" id="GO:0003682">
    <property type="term" value="F:chromatin binding"/>
    <property type="evidence" value="ECO:0007669"/>
    <property type="project" value="TreeGrafter"/>
</dbReference>
<dbReference type="GO" id="GO:0000785">
    <property type="term" value="C:chromatin"/>
    <property type="evidence" value="ECO:0007669"/>
    <property type="project" value="TreeGrafter"/>
</dbReference>
<evidence type="ECO:0000256" key="8">
    <source>
        <dbReference type="ARBA" id="ARBA00023163"/>
    </source>
</evidence>
<evidence type="ECO:0000256" key="6">
    <source>
        <dbReference type="ARBA" id="ARBA00023015"/>
    </source>
</evidence>
<evidence type="ECO:0000256" key="5">
    <source>
        <dbReference type="ARBA" id="ARBA00022853"/>
    </source>
</evidence>
<evidence type="ECO:0000256" key="7">
    <source>
        <dbReference type="ARBA" id="ARBA00023125"/>
    </source>
</evidence>
<dbReference type="GO" id="GO:0000976">
    <property type="term" value="F:transcription cis-regulatory region binding"/>
    <property type="evidence" value="ECO:0007669"/>
    <property type="project" value="TreeGrafter"/>
</dbReference>
<evidence type="ECO:0000256" key="3">
    <source>
        <dbReference type="ARBA" id="ARBA00022491"/>
    </source>
</evidence>
<evidence type="ECO:0000256" key="2">
    <source>
        <dbReference type="ARBA" id="ARBA00021162"/>
    </source>
</evidence>
<keyword evidence="11" id="KW-1185">Reference proteome</keyword>
<dbReference type="RefSeq" id="XP_052756083.1">
    <property type="nucleotide sequence ID" value="XM_052900123.1"/>
</dbReference>
<keyword evidence="5" id="KW-0156">Chromatin regulator</keyword>
<evidence type="ECO:0000313" key="11">
    <source>
        <dbReference type="Proteomes" id="UP001652740"/>
    </source>
</evidence>
<feature type="compositionally biased region" description="Basic and acidic residues" evidence="10">
    <location>
        <begin position="462"/>
        <end position="488"/>
    </location>
</feature>
<feature type="region of interest" description="Disordered" evidence="10">
    <location>
        <begin position="288"/>
        <end position="311"/>
    </location>
</feature>
<dbReference type="GeneID" id="113512400"/>
<reference evidence="12 13" key="1">
    <citation type="submission" date="2025-05" db="UniProtKB">
        <authorList>
            <consortium name="RefSeq"/>
        </authorList>
    </citation>
    <scope>IDENTIFICATION</scope>
    <source>
        <tissue evidence="12 13">Whole larvae</tissue>
    </source>
</reference>
<keyword evidence="9" id="KW-0539">Nucleus</keyword>
<evidence type="ECO:0000256" key="10">
    <source>
        <dbReference type="SAM" id="MobiDB-lite"/>
    </source>
</evidence>
<dbReference type="GO" id="GO:0000403">
    <property type="term" value="F:Y-form DNA binding"/>
    <property type="evidence" value="ECO:0007669"/>
    <property type="project" value="TreeGrafter"/>
</dbReference>
<keyword evidence="3" id="KW-0678">Repressor</keyword>
<dbReference type="InParanoid" id="A0A6J1WEC8"/>
<dbReference type="AlphaFoldDB" id="A0A6J1WEC8"/>
<keyword evidence="8" id="KW-0804">Transcription</keyword>
<evidence type="ECO:0000313" key="13">
    <source>
        <dbReference type="RefSeq" id="XP_052756083.1"/>
    </source>
</evidence>
<organism evidence="11 12">
    <name type="scientific">Galleria mellonella</name>
    <name type="common">Greater wax moth</name>
    <dbReference type="NCBI Taxonomy" id="7137"/>
    <lineage>
        <taxon>Eukaryota</taxon>
        <taxon>Metazoa</taxon>
        <taxon>Ecdysozoa</taxon>
        <taxon>Arthropoda</taxon>
        <taxon>Hexapoda</taxon>
        <taxon>Insecta</taxon>
        <taxon>Pterygota</taxon>
        <taxon>Neoptera</taxon>
        <taxon>Endopterygota</taxon>
        <taxon>Lepidoptera</taxon>
        <taxon>Glossata</taxon>
        <taxon>Ditrysia</taxon>
        <taxon>Pyraloidea</taxon>
        <taxon>Pyralidae</taxon>
        <taxon>Galleriinae</taxon>
        <taxon>Galleria</taxon>
    </lineage>
</organism>
<dbReference type="CDD" id="cd14456">
    <property type="entry name" value="Menin"/>
    <property type="match status" value="1"/>
</dbReference>
<dbReference type="GO" id="GO:0006325">
    <property type="term" value="P:chromatin organization"/>
    <property type="evidence" value="ECO:0007669"/>
    <property type="project" value="UniProtKB-KW"/>
</dbReference>
<protein>
    <recommendedName>
        <fullName evidence="2">Menin</fullName>
    </recommendedName>
</protein>
<dbReference type="Proteomes" id="UP001652740">
    <property type="component" value="Unplaced"/>
</dbReference>
<dbReference type="KEGG" id="gmw:113512400"/>
<gene>
    <name evidence="12 13" type="primary">LOC113512400</name>
</gene>
<keyword evidence="6" id="KW-0805">Transcription regulation</keyword>
<dbReference type="GO" id="GO:0045786">
    <property type="term" value="P:negative regulation of cell cycle"/>
    <property type="evidence" value="ECO:0007669"/>
    <property type="project" value="TreeGrafter"/>
</dbReference>
<evidence type="ECO:0000256" key="9">
    <source>
        <dbReference type="ARBA" id="ARBA00023242"/>
    </source>
</evidence>
<proteinExistence type="predicted"/>
<dbReference type="GO" id="GO:0006357">
    <property type="term" value="P:regulation of transcription by RNA polymerase II"/>
    <property type="evidence" value="ECO:0007669"/>
    <property type="project" value="TreeGrafter"/>
</dbReference>
<dbReference type="PANTHER" id="PTHR12693">
    <property type="entry name" value="MENIN"/>
    <property type="match status" value="1"/>
</dbReference>
<feature type="region of interest" description="Disordered" evidence="10">
    <location>
        <begin position="461"/>
        <end position="492"/>
    </location>
</feature>
<dbReference type="PANTHER" id="PTHR12693:SF3">
    <property type="entry name" value="MENIN"/>
    <property type="match status" value="1"/>
</dbReference>
<accession>A0A6J1WEC8</accession>